<dbReference type="EMBL" id="JAEEGA010000019">
    <property type="protein sequence ID" value="MBP1043846.1"/>
    <property type="molecule type" value="Genomic_DNA"/>
</dbReference>
<evidence type="ECO:0000313" key="2">
    <source>
        <dbReference type="EMBL" id="MBP1043846.1"/>
    </source>
</evidence>
<dbReference type="AlphaFoldDB" id="A0A940PD20"/>
<sequence length="90" mass="10196">MKVKIFIVILAISLIGIGGYSISQYSKINTLLSENKKLEEQIKKDTQAFTSEQNKSDVAFKELYDATTLEIKELKATQKNNKKTLNLLTK</sequence>
<organism evidence="2 3">
    <name type="scientific">Vagococcus allomyrinae</name>
    <dbReference type="NCBI Taxonomy" id="2794353"/>
    <lineage>
        <taxon>Bacteria</taxon>
        <taxon>Bacillati</taxon>
        <taxon>Bacillota</taxon>
        <taxon>Bacilli</taxon>
        <taxon>Lactobacillales</taxon>
        <taxon>Enterococcaceae</taxon>
        <taxon>Vagococcus</taxon>
    </lineage>
</organism>
<name>A0A940PD20_9ENTE</name>
<keyword evidence="1" id="KW-0175">Coiled coil</keyword>
<evidence type="ECO:0000313" key="3">
    <source>
        <dbReference type="Proteomes" id="UP000674938"/>
    </source>
</evidence>
<dbReference type="RefSeq" id="WP_209531728.1">
    <property type="nucleotide sequence ID" value="NZ_JAEEGA010000019.1"/>
</dbReference>
<evidence type="ECO:0000256" key="1">
    <source>
        <dbReference type="SAM" id="Coils"/>
    </source>
</evidence>
<protein>
    <submittedName>
        <fullName evidence="2">Uncharacterized protein</fullName>
    </submittedName>
</protein>
<reference evidence="2" key="1">
    <citation type="submission" date="2020-12" db="EMBL/GenBank/DDBJ databases">
        <title>Vagococcus allomyrinae sp. nov. and Enterococcus lavae sp. nov., isolated from the larvae of Allomyrina dichotoma.</title>
        <authorList>
            <person name="Lee S.D."/>
        </authorList>
    </citation>
    <scope>NUCLEOTIDE SEQUENCE</scope>
    <source>
        <strain evidence="2">BWB3-3</strain>
    </source>
</reference>
<keyword evidence="3" id="KW-1185">Reference proteome</keyword>
<gene>
    <name evidence="2" type="ORF">I6N95_22715</name>
</gene>
<accession>A0A940PD20</accession>
<proteinExistence type="predicted"/>
<comment type="caution">
    <text evidence="2">The sequence shown here is derived from an EMBL/GenBank/DDBJ whole genome shotgun (WGS) entry which is preliminary data.</text>
</comment>
<feature type="coiled-coil region" evidence="1">
    <location>
        <begin position="28"/>
        <end position="55"/>
    </location>
</feature>
<dbReference type="Proteomes" id="UP000674938">
    <property type="component" value="Unassembled WGS sequence"/>
</dbReference>